<proteinExistence type="predicted"/>
<dbReference type="RefSeq" id="WP_021330709.1">
    <property type="nucleotide sequence ID" value="NZ_AUZJ01000043.1"/>
</dbReference>
<dbReference type="InterPro" id="IPR002545">
    <property type="entry name" value="CheW-lke_dom"/>
</dbReference>
<dbReference type="Proteomes" id="UP000016412">
    <property type="component" value="Unassembled WGS sequence"/>
</dbReference>
<dbReference type="InterPro" id="IPR029063">
    <property type="entry name" value="SAM-dependent_MTases_sf"/>
</dbReference>
<dbReference type="GO" id="GO:0032259">
    <property type="term" value="P:methylation"/>
    <property type="evidence" value="ECO:0007669"/>
    <property type="project" value="UniProtKB-KW"/>
</dbReference>
<dbReference type="eggNOG" id="COG0835">
    <property type="taxonomic scope" value="Bacteria"/>
</dbReference>
<dbReference type="GO" id="GO:0005829">
    <property type="term" value="C:cytosol"/>
    <property type="evidence" value="ECO:0007669"/>
    <property type="project" value="TreeGrafter"/>
</dbReference>
<evidence type="ECO:0000256" key="1">
    <source>
        <dbReference type="SAM" id="MobiDB-lite"/>
    </source>
</evidence>
<feature type="domain" description="CheW-like" evidence="3">
    <location>
        <begin position="32"/>
        <end position="176"/>
    </location>
</feature>
<dbReference type="Gene3D" id="2.40.50.180">
    <property type="entry name" value="CheA-289, Domain 4"/>
    <property type="match status" value="1"/>
</dbReference>
<dbReference type="Pfam" id="PF01739">
    <property type="entry name" value="CheR"/>
    <property type="match status" value="1"/>
</dbReference>
<keyword evidence="7" id="KW-1185">Reference proteome</keyword>
<dbReference type="Gene3D" id="2.30.30.40">
    <property type="entry name" value="SH3 Domains"/>
    <property type="match status" value="1"/>
</dbReference>
<dbReference type="CDD" id="cd00732">
    <property type="entry name" value="CheW"/>
    <property type="match status" value="1"/>
</dbReference>
<dbReference type="EC" id="2.1.1.80" evidence="4"/>
<evidence type="ECO:0000313" key="4">
    <source>
        <dbReference type="EMBL" id="ERF60310.1"/>
    </source>
</evidence>
<dbReference type="Gene3D" id="3.40.50.150">
    <property type="entry name" value="Vaccinia Virus protein VP39"/>
    <property type="match status" value="1"/>
</dbReference>
<keyword evidence="4" id="KW-0808">Transferase</keyword>
<feature type="region of interest" description="Disordered" evidence="1">
    <location>
        <begin position="204"/>
        <end position="232"/>
    </location>
</feature>
<keyword evidence="4" id="KW-0489">Methyltransferase</keyword>
<dbReference type="Proteomes" id="UP000016646">
    <property type="component" value="Unassembled WGS sequence"/>
</dbReference>
<dbReference type="PROSITE" id="PS50123">
    <property type="entry name" value="CHER"/>
    <property type="match status" value="1"/>
</dbReference>
<dbReference type="EMBL" id="AUZJ01000043">
    <property type="protein sequence ID" value="ERF60310.1"/>
    <property type="molecule type" value="Genomic_DNA"/>
</dbReference>
<dbReference type="eggNOG" id="COG1352">
    <property type="taxonomic scope" value="Bacteria"/>
</dbReference>
<dbReference type="SUPFAM" id="SSF50341">
    <property type="entry name" value="CheW-like"/>
    <property type="match status" value="1"/>
</dbReference>
<dbReference type="InterPro" id="IPR022642">
    <property type="entry name" value="CheR_C"/>
</dbReference>
<dbReference type="SMART" id="SM00260">
    <property type="entry name" value="CheW"/>
    <property type="match status" value="1"/>
</dbReference>
<dbReference type="PATRIC" id="fig|1125725.3.peg.1590"/>
<dbReference type="InterPro" id="IPR039315">
    <property type="entry name" value="CheW"/>
</dbReference>
<dbReference type="InterPro" id="IPR036061">
    <property type="entry name" value="CheW-like_dom_sf"/>
</dbReference>
<organism evidence="4 6">
    <name type="scientific">Treponema socranskii subsp. socranskii VPI DR56BR1116 = ATCC 35536</name>
    <dbReference type="NCBI Taxonomy" id="1125725"/>
    <lineage>
        <taxon>Bacteria</taxon>
        <taxon>Pseudomonadati</taxon>
        <taxon>Spirochaetota</taxon>
        <taxon>Spirochaetia</taxon>
        <taxon>Spirochaetales</taxon>
        <taxon>Treponemataceae</taxon>
        <taxon>Treponema</taxon>
    </lineage>
</organism>
<sequence length="480" mass="53435">MEEKTIQDRLKNAFAVAEAAAVNTRGSLSVVDFRMVSFSLSGKDYGVDIMHVREIAKAGQFTYVPNTLPFVLGVYNLRGDIIPIIDLRLFFNIPVPERTDKKDKLESLLILSVGEQTFGVVVDKIDKVLGVQKSKIQPPHPLFGDINIKYISGIVEAEKRLYILLDVARIFNSRIGDEEKDRTYAKQVFESPVPDAVPQLRTPARKNAADAMNDRAAAAAKPSASQRQSSSDTSAQDLKFIIESLRTYRKFTVTPLNEQWVNARFDSWKEERGKGKSQLQNENDADLFLSLFWSPGTGAWWTKAYADAVYKALPDNTAKQICVWNPGCGKGMESYSLACVLRKKYPSARLRIYAQDIDLLSVSNAPLVSIPNAVASDWYAPFLSKKANGDYTFTQDVKDSIMFEYHDCQHTNPLPAIDIIFARDVLSLLPQSGQETVIADFDEKLKANGIVIVGENETLPAGSGFVEKTIGALKVYTKNK</sequence>
<dbReference type="InterPro" id="IPR000780">
    <property type="entry name" value="CheR_MeTrfase"/>
</dbReference>
<dbReference type="GO" id="GO:0006935">
    <property type="term" value="P:chemotaxis"/>
    <property type="evidence" value="ECO:0007669"/>
    <property type="project" value="InterPro"/>
</dbReference>
<dbReference type="GO" id="GO:0007165">
    <property type="term" value="P:signal transduction"/>
    <property type="evidence" value="ECO:0007669"/>
    <property type="project" value="InterPro"/>
</dbReference>
<comment type="caution">
    <text evidence="4">The sequence shown here is derived from an EMBL/GenBank/DDBJ whole genome shotgun (WGS) entry which is preliminary data.</text>
</comment>
<dbReference type="PANTHER" id="PTHR22617">
    <property type="entry name" value="CHEMOTAXIS SENSOR HISTIDINE KINASE-RELATED"/>
    <property type="match status" value="1"/>
</dbReference>
<evidence type="ECO:0000313" key="6">
    <source>
        <dbReference type="Proteomes" id="UP000016412"/>
    </source>
</evidence>
<dbReference type="SMART" id="SM00138">
    <property type="entry name" value="MeTrc"/>
    <property type="match status" value="1"/>
</dbReference>
<dbReference type="Pfam" id="PF01584">
    <property type="entry name" value="CheW"/>
    <property type="match status" value="1"/>
</dbReference>
<dbReference type="GO" id="GO:0008983">
    <property type="term" value="F:protein-glutamate O-methyltransferase activity"/>
    <property type="evidence" value="ECO:0007669"/>
    <property type="project" value="UniProtKB-EC"/>
</dbReference>
<dbReference type="PANTHER" id="PTHR22617:SF23">
    <property type="entry name" value="CHEMOTAXIS PROTEIN CHEW"/>
    <property type="match status" value="1"/>
</dbReference>
<gene>
    <name evidence="4" type="primary">cheR_1</name>
    <name evidence="5" type="synonym">cheR_2</name>
    <name evidence="5" type="ORF">HMPREF0860_2384</name>
    <name evidence="4" type="ORF">HMPREF1325_2423</name>
</gene>
<dbReference type="PRINTS" id="PR00996">
    <property type="entry name" value="CHERMTFRASE"/>
</dbReference>
<dbReference type="SUPFAM" id="SSF53335">
    <property type="entry name" value="S-adenosyl-L-methionine-dependent methyltransferases"/>
    <property type="match status" value="1"/>
</dbReference>
<accession>U1GQP7</accession>
<dbReference type="PROSITE" id="PS50851">
    <property type="entry name" value="CHEW"/>
    <property type="match status" value="1"/>
</dbReference>
<feature type="domain" description="CheR-type methyltransferase" evidence="2">
    <location>
        <begin position="276"/>
        <end position="479"/>
    </location>
</feature>
<evidence type="ECO:0000313" key="7">
    <source>
        <dbReference type="Proteomes" id="UP000016646"/>
    </source>
</evidence>
<dbReference type="STRING" id="1125725.HMPREF1325_2423"/>
<feature type="compositionally biased region" description="Low complexity" evidence="1">
    <location>
        <begin position="205"/>
        <end position="232"/>
    </location>
</feature>
<evidence type="ECO:0000313" key="5">
    <source>
        <dbReference type="EMBL" id="ERJ99417.1"/>
    </source>
</evidence>
<name>U1GQP7_TRESO</name>
<dbReference type="AlphaFoldDB" id="U1GQP7"/>
<protein>
    <submittedName>
        <fullName evidence="4">Protein-glutamate O-methyltransferase CheR</fullName>
        <ecNumber evidence="4">2.1.1.80</ecNumber>
    </submittedName>
</protein>
<evidence type="ECO:0000259" key="2">
    <source>
        <dbReference type="PROSITE" id="PS50123"/>
    </source>
</evidence>
<dbReference type="EMBL" id="AVQI01000076">
    <property type="protein sequence ID" value="ERJ99417.1"/>
    <property type="molecule type" value="Genomic_DNA"/>
</dbReference>
<evidence type="ECO:0000259" key="3">
    <source>
        <dbReference type="PROSITE" id="PS50851"/>
    </source>
</evidence>
<reference evidence="6 7" key="1">
    <citation type="submission" date="2013-08" db="EMBL/GenBank/DDBJ databases">
        <authorList>
            <person name="Durkin A.S."/>
            <person name="Haft D.R."/>
            <person name="McCorrison J."/>
            <person name="Torralba M."/>
            <person name="Gillis M."/>
            <person name="Haft D.H."/>
            <person name="Methe B."/>
            <person name="Sutton G."/>
            <person name="Nelson K.E."/>
        </authorList>
    </citation>
    <scope>NUCLEOTIDE SEQUENCE [LARGE SCALE GENOMIC DNA]</scope>
    <source>
        <strain evidence="5 7">ATCC 35536</strain>
        <strain evidence="4 6">VPI DR56BR1116</strain>
    </source>
</reference>